<dbReference type="GO" id="GO:0043953">
    <property type="term" value="P:protein transport by the Tat complex"/>
    <property type="evidence" value="ECO:0007669"/>
    <property type="project" value="UniProtKB-UniRule"/>
</dbReference>
<dbReference type="Pfam" id="PF02416">
    <property type="entry name" value="TatA_B_E"/>
    <property type="match status" value="1"/>
</dbReference>
<gene>
    <name evidence="9" type="primary">tatA</name>
    <name evidence="10" type="ORF">ATY39_06360</name>
</gene>
<organism evidence="10 11">
    <name type="scientific">Rummeliibacillus stabekisii</name>
    <dbReference type="NCBI Taxonomy" id="241244"/>
    <lineage>
        <taxon>Bacteria</taxon>
        <taxon>Bacillati</taxon>
        <taxon>Bacillota</taxon>
        <taxon>Bacilli</taxon>
        <taxon>Bacillales</taxon>
        <taxon>Caryophanaceae</taxon>
        <taxon>Rummeliibacillus</taxon>
    </lineage>
</organism>
<dbReference type="NCBIfam" id="NF011430">
    <property type="entry name" value="PRK14861.1"/>
    <property type="match status" value="1"/>
</dbReference>
<keyword evidence="2 9" id="KW-0813">Transport</keyword>
<reference evidence="11" key="2">
    <citation type="submission" date="2016-03" db="EMBL/GenBank/DDBJ databases">
        <authorList>
            <person name="Ploux O."/>
        </authorList>
    </citation>
    <scope>NUCLEOTIDE SEQUENCE [LARGE SCALE GENOMIC DNA]</scope>
    <source>
        <strain evidence="11">PP9</strain>
    </source>
</reference>
<dbReference type="AlphaFoldDB" id="A0A143HBN4"/>
<dbReference type="PANTHER" id="PTHR42982">
    <property type="entry name" value="SEC-INDEPENDENT PROTEIN TRANSLOCASE PROTEIN TATA"/>
    <property type="match status" value="1"/>
</dbReference>
<dbReference type="GO" id="GO:0008320">
    <property type="term" value="F:protein transmembrane transporter activity"/>
    <property type="evidence" value="ECO:0007669"/>
    <property type="project" value="UniProtKB-UniRule"/>
</dbReference>
<evidence type="ECO:0000256" key="9">
    <source>
        <dbReference type="HAMAP-Rule" id="MF_00236"/>
    </source>
</evidence>
<evidence type="ECO:0000256" key="7">
    <source>
        <dbReference type="ARBA" id="ARBA00023010"/>
    </source>
</evidence>
<comment type="similarity">
    <text evidence="9">Belongs to the TatA/E family.</text>
</comment>
<name>A0A143HBN4_9BACL</name>
<keyword evidence="6 9" id="KW-1133">Transmembrane helix</keyword>
<keyword evidence="11" id="KW-1185">Reference proteome</keyword>
<dbReference type="OrthoDB" id="9800908at2"/>
<dbReference type="Gene3D" id="1.20.5.3310">
    <property type="match status" value="1"/>
</dbReference>
<accession>A0A143HBN4</accession>
<comment type="function">
    <text evidence="9">Part of the twin-arginine translocation (Tat) system that transports large folded proteins containing a characteristic twin-arginine motif in their signal peptide across membranes. TatA could form the protein-conducting channel of the Tat system.</text>
</comment>
<evidence type="ECO:0000256" key="1">
    <source>
        <dbReference type="ARBA" id="ARBA00004162"/>
    </source>
</evidence>
<dbReference type="PANTHER" id="PTHR42982:SF1">
    <property type="entry name" value="SEC-INDEPENDENT PROTEIN TRANSLOCASE PROTEIN TATA"/>
    <property type="match status" value="1"/>
</dbReference>
<keyword evidence="5 9" id="KW-0653">Protein transport</keyword>
<dbReference type="HAMAP" id="MF_00236">
    <property type="entry name" value="TatA_E"/>
    <property type="match status" value="1"/>
</dbReference>
<dbReference type="NCBIfam" id="TIGR01411">
    <property type="entry name" value="tatAE"/>
    <property type="match status" value="1"/>
</dbReference>
<evidence type="ECO:0000256" key="5">
    <source>
        <dbReference type="ARBA" id="ARBA00022927"/>
    </source>
</evidence>
<keyword evidence="8 9" id="KW-0472">Membrane</keyword>
<protein>
    <recommendedName>
        <fullName evidence="9">Sec-independent protein translocase protein TatA</fullName>
    </recommendedName>
</protein>
<evidence type="ECO:0000256" key="6">
    <source>
        <dbReference type="ARBA" id="ARBA00022989"/>
    </source>
</evidence>
<evidence type="ECO:0000256" key="8">
    <source>
        <dbReference type="ARBA" id="ARBA00023136"/>
    </source>
</evidence>
<dbReference type="STRING" id="241244.ATY39_06360"/>
<dbReference type="Proteomes" id="UP000076021">
    <property type="component" value="Chromosome"/>
</dbReference>
<dbReference type="EMBL" id="CP014806">
    <property type="protein sequence ID" value="AMW99112.1"/>
    <property type="molecule type" value="Genomic_DNA"/>
</dbReference>
<evidence type="ECO:0000256" key="4">
    <source>
        <dbReference type="ARBA" id="ARBA00022692"/>
    </source>
</evidence>
<feature type="transmembrane region" description="Helical" evidence="9">
    <location>
        <begin position="6"/>
        <end position="23"/>
    </location>
</feature>
<sequence length="65" mass="6964">MGLASIGVPGLIVILIIALIVFGPSKLPQIGKAAGDTIREFKNSTQDLRDEVTVTKKTDDENKLN</sequence>
<dbReference type="GO" id="GO:0033281">
    <property type="term" value="C:TAT protein transport complex"/>
    <property type="evidence" value="ECO:0007669"/>
    <property type="project" value="UniProtKB-UniRule"/>
</dbReference>
<evidence type="ECO:0000256" key="3">
    <source>
        <dbReference type="ARBA" id="ARBA00022475"/>
    </source>
</evidence>
<comment type="subcellular location">
    <subcellularLocation>
        <location evidence="1 9">Cell membrane</location>
        <topology evidence="1 9">Single-pass membrane protein</topology>
    </subcellularLocation>
</comment>
<evidence type="ECO:0000313" key="10">
    <source>
        <dbReference type="EMBL" id="AMW99112.1"/>
    </source>
</evidence>
<evidence type="ECO:0000256" key="2">
    <source>
        <dbReference type="ARBA" id="ARBA00022448"/>
    </source>
</evidence>
<dbReference type="RefSeq" id="WP_066787432.1">
    <property type="nucleotide sequence ID" value="NZ_BJVD01000001.1"/>
</dbReference>
<dbReference type="KEGG" id="rst:ATY39_06360"/>
<comment type="subunit">
    <text evidence="9">Forms a complex with TatC.</text>
</comment>
<proteinExistence type="inferred from homology"/>
<keyword evidence="3 9" id="KW-1003">Cell membrane</keyword>
<reference evidence="10 11" key="1">
    <citation type="journal article" date="2016" name="Genome Announc.">
        <title>Whole-Genome Sequence of Rummeliibacillus stabekisii Strain PP9 Isolated from Antarctic Soil.</title>
        <authorList>
            <person name="da Mota F.F."/>
            <person name="Vollu R.E."/>
            <person name="Jurelevicius D."/>
            <person name="Seldin L."/>
        </authorList>
    </citation>
    <scope>NUCLEOTIDE SEQUENCE [LARGE SCALE GENOMIC DNA]</scope>
    <source>
        <strain evidence="10 11">PP9</strain>
    </source>
</reference>
<dbReference type="InterPro" id="IPR003369">
    <property type="entry name" value="TatA/B/E"/>
</dbReference>
<evidence type="ECO:0000313" key="11">
    <source>
        <dbReference type="Proteomes" id="UP000076021"/>
    </source>
</evidence>
<dbReference type="InterPro" id="IPR006312">
    <property type="entry name" value="TatA/E"/>
</dbReference>
<dbReference type="PRINTS" id="PR01506">
    <property type="entry name" value="TATBPROTEIN"/>
</dbReference>
<keyword evidence="7 9" id="KW-0811">Translocation</keyword>
<keyword evidence="4 9" id="KW-0812">Transmembrane</keyword>